<dbReference type="Pfam" id="PF12680">
    <property type="entry name" value="SnoaL_2"/>
    <property type="match status" value="1"/>
</dbReference>
<evidence type="ECO:0000259" key="1">
    <source>
        <dbReference type="Pfam" id="PF12680"/>
    </source>
</evidence>
<dbReference type="SUPFAM" id="SSF54427">
    <property type="entry name" value="NTF2-like"/>
    <property type="match status" value="1"/>
</dbReference>
<evidence type="ECO:0000313" key="2">
    <source>
        <dbReference type="EMBL" id="ORW65972.1"/>
    </source>
</evidence>
<dbReference type="OrthoDB" id="7064268at2"/>
<evidence type="ECO:0000313" key="3">
    <source>
        <dbReference type="Proteomes" id="UP000193087"/>
    </source>
</evidence>
<dbReference type="RefSeq" id="WP_085252406.1">
    <property type="nucleotide sequence ID" value="NZ_CAJMWI010000001.1"/>
</dbReference>
<sequence length="119" mass="13002">MTNGPPRTPQEVFAHHGKALATGDLDAIVADYADDSVVITSAGIARGKDGVRKVFVKLLDDLPNAVWDLKSQIFEGDVLFLEWAANSVLNRVDDGVDTFIFRDGAIWVQTIRYTPRATG</sequence>
<protein>
    <submittedName>
        <fullName evidence="2">Polyketide cyclase</fullName>
    </submittedName>
</protein>
<reference evidence="2 3" key="1">
    <citation type="submission" date="2016-01" db="EMBL/GenBank/DDBJ databases">
        <title>The new phylogeny of the genus Mycobacterium.</title>
        <authorList>
            <person name="Tarcisio F."/>
            <person name="Conor M."/>
            <person name="Antonella G."/>
            <person name="Elisabetta G."/>
            <person name="Giulia F.S."/>
            <person name="Sara T."/>
            <person name="Anna F."/>
            <person name="Clotilde B."/>
            <person name="Roberto B."/>
            <person name="Veronica D.S."/>
            <person name="Fabio R."/>
            <person name="Monica P."/>
            <person name="Olivier J."/>
            <person name="Enrico T."/>
            <person name="Nicola S."/>
        </authorList>
    </citation>
    <scope>NUCLEOTIDE SEQUENCE [LARGE SCALE GENOMIC DNA]</scope>
    <source>
        <strain evidence="2 3">DSM 45176</strain>
    </source>
</reference>
<dbReference type="Proteomes" id="UP000193087">
    <property type="component" value="Unassembled WGS sequence"/>
</dbReference>
<organism evidence="2 3">
    <name type="scientific">Mycobacterium riyadhense</name>
    <dbReference type="NCBI Taxonomy" id="486698"/>
    <lineage>
        <taxon>Bacteria</taxon>
        <taxon>Bacillati</taxon>
        <taxon>Actinomycetota</taxon>
        <taxon>Actinomycetes</taxon>
        <taxon>Mycobacteriales</taxon>
        <taxon>Mycobacteriaceae</taxon>
        <taxon>Mycobacterium</taxon>
    </lineage>
</organism>
<keyword evidence="3" id="KW-1185">Reference proteome</keyword>
<accession>A0A1X2BQV3</accession>
<dbReference type="InterPro" id="IPR032710">
    <property type="entry name" value="NTF2-like_dom_sf"/>
</dbReference>
<gene>
    <name evidence="2" type="ORF">AWC22_02035</name>
</gene>
<proteinExistence type="predicted"/>
<dbReference type="Gene3D" id="3.10.450.50">
    <property type="match status" value="1"/>
</dbReference>
<comment type="caution">
    <text evidence="2">The sequence shown here is derived from an EMBL/GenBank/DDBJ whole genome shotgun (WGS) entry which is preliminary data.</text>
</comment>
<dbReference type="EMBL" id="LQPQ01000191">
    <property type="protein sequence ID" value="ORW65972.1"/>
    <property type="molecule type" value="Genomic_DNA"/>
</dbReference>
<dbReference type="AlphaFoldDB" id="A0A1X2BQV3"/>
<dbReference type="InterPro" id="IPR037401">
    <property type="entry name" value="SnoaL-like"/>
</dbReference>
<name>A0A1X2BQV3_9MYCO</name>
<dbReference type="GeneID" id="93497430"/>
<feature type="domain" description="SnoaL-like" evidence="1">
    <location>
        <begin position="18"/>
        <end position="107"/>
    </location>
</feature>
<dbReference type="STRING" id="486698.AWC22_02035"/>